<dbReference type="SUPFAM" id="SSF53335">
    <property type="entry name" value="S-adenosyl-L-methionine-dependent methyltransferases"/>
    <property type="match status" value="1"/>
</dbReference>
<dbReference type="PROSITE" id="PS50113">
    <property type="entry name" value="PAC"/>
    <property type="match status" value="1"/>
</dbReference>
<gene>
    <name evidence="16" type="ORF">F3S47_10995</name>
</gene>
<dbReference type="EC" id="2.7.13.3" evidence="2"/>
<feature type="coiled-coil region" evidence="11">
    <location>
        <begin position="645"/>
        <end position="732"/>
    </location>
</feature>
<dbReference type="InterPro" id="IPR035909">
    <property type="entry name" value="CheB_C"/>
</dbReference>
<evidence type="ECO:0000313" key="17">
    <source>
        <dbReference type="Proteomes" id="UP000326554"/>
    </source>
</evidence>
<dbReference type="InterPro" id="IPR000014">
    <property type="entry name" value="PAS"/>
</dbReference>
<dbReference type="Pfam" id="PF13596">
    <property type="entry name" value="PAS_10"/>
    <property type="match status" value="1"/>
</dbReference>
<dbReference type="PANTHER" id="PTHR24422:SF27">
    <property type="entry name" value="PROTEIN-GLUTAMATE O-METHYLTRANSFERASE"/>
    <property type="match status" value="1"/>
</dbReference>
<keyword evidence="5" id="KW-0288">FMN</keyword>
<evidence type="ECO:0000256" key="5">
    <source>
        <dbReference type="ARBA" id="ARBA00022643"/>
    </source>
</evidence>
<evidence type="ECO:0000256" key="4">
    <source>
        <dbReference type="ARBA" id="ARBA00022630"/>
    </source>
</evidence>
<evidence type="ECO:0000256" key="10">
    <source>
        <dbReference type="PROSITE-ProRule" id="PRU00050"/>
    </source>
</evidence>
<evidence type="ECO:0000256" key="3">
    <source>
        <dbReference type="ARBA" id="ARBA00022553"/>
    </source>
</evidence>
<dbReference type="Pfam" id="PF03705">
    <property type="entry name" value="CheR_N"/>
    <property type="match status" value="1"/>
</dbReference>
<reference evidence="16 17" key="1">
    <citation type="submission" date="2019-09" db="EMBL/GenBank/DDBJ databases">
        <authorList>
            <person name="Park J.-S."/>
            <person name="Choi H.-J."/>
        </authorList>
    </citation>
    <scope>NUCLEOTIDE SEQUENCE [LARGE SCALE GENOMIC DNA]</scope>
    <source>
        <strain evidence="16 17">176SS1-4</strain>
    </source>
</reference>
<dbReference type="Proteomes" id="UP000326554">
    <property type="component" value="Unassembled WGS sequence"/>
</dbReference>
<dbReference type="SMART" id="SM00911">
    <property type="entry name" value="HWE_HK"/>
    <property type="match status" value="1"/>
</dbReference>
<feature type="active site" evidence="10">
    <location>
        <position position="45"/>
    </location>
</feature>
<feature type="domain" description="PAC" evidence="13">
    <location>
        <begin position="795"/>
        <end position="846"/>
    </location>
</feature>
<dbReference type="InterPro" id="IPR050903">
    <property type="entry name" value="Bact_Chemotaxis_MeTrfase"/>
</dbReference>
<comment type="catalytic activity">
    <reaction evidence="1">
        <text>ATP + protein L-histidine = ADP + protein N-phospho-L-histidine.</text>
        <dbReference type="EC" id="2.7.13.3"/>
    </reaction>
</comment>
<dbReference type="InterPro" id="IPR013656">
    <property type="entry name" value="PAS_4"/>
</dbReference>
<dbReference type="InterPro" id="IPR022642">
    <property type="entry name" value="CheR_C"/>
</dbReference>
<evidence type="ECO:0000256" key="11">
    <source>
        <dbReference type="SAM" id="Coils"/>
    </source>
</evidence>
<evidence type="ECO:0000256" key="6">
    <source>
        <dbReference type="ARBA" id="ARBA00022679"/>
    </source>
</evidence>
<comment type="caution">
    <text evidence="16">The sequence shown here is derived from an EMBL/GenBank/DDBJ whole genome shotgun (WGS) entry which is preliminary data.</text>
</comment>
<evidence type="ECO:0000259" key="12">
    <source>
        <dbReference type="PROSITE" id="PS50112"/>
    </source>
</evidence>
<dbReference type="InterPro" id="IPR000780">
    <property type="entry name" value="CheR_MeTrfase"/>
</dbReference>
<name>A0A5J5GK08_9RHOB</name>
<feature type="domain" description="CheB-type methylesterase" evidence="14">
    <location>
        <begin position="9"/>
        <end position="195"/>
    </location>
</feature>
<dbReference type="GO" id="GO:0005524">
    <property type="term" value="F:ATP binding"/>
    <property type="evidence" value="ECO:0007669"/>
    <property type="project" value="UniProtKB-KW"/>
</dbReference>
<dbReference type="SUPFAM" id="SSF55785">
    <property type="entry name" value="PYP-like sensor domain (PAS domain)"/>
    <property type="match status" value="2"/>
</dbReference>
<dbReference type="Pfam" id="PF01339">
    <property type="entry name" value="CheB_methylest"/>
    <property type="match status" value="1"/>
</dbReference>
<dbReference type="Pfam" id="PF01739">
    <property type="entry name" value="CheR"/>
    <property type="match status" value="1"/>
</dbReference>
<dbReference type="InterPro" id="IPR011102">
    <property type="entry name" value="Sig_transdc_His_kinase_HWE"/>
</dbReference>
<organism evidence="16 17">
    <name type="scientific">Histidinibacterium aquaticum</name>
    <dbReference type="NCBI Taxonomy" id="2613962"/>
    <lineage>
        <taxon>Bacteria</taxon>
        <taxon>Pseudomonadati</taxon>
        <taxon>Pseudomonadota</taxon>
        <taxon>Alphaproteobacteria</taxon>
        <taxon>Rhodobacterales</taxon>
        <taxon>Paracoccaceae</taxon>
        <taxon>Histidinibacterium</taxon>
    </lineage>
</organism>
<evidence type="ECO:0000259" key="14">
    <source>
        <dbReference type="PROSITE" id="PS50122"/>
    </source>
</evidence>
<evidence type="ECO:0000259" key="15">
    <source>
        <dbReference type="PROSITE" id="PS50123"/>
    </source>
</evidence>
<dbReference type="GO" id="GO:0006935">
    <property type="term" value="P:chemotaxis"/>
    <property type="evidence" value="ECO:0007669"/>
    <property type="project" value="UniProtKB-UniRule"/>
</dbReference>
<feature type="active site" evidence="10">
    <location>
        <position position="137"/>
    </location>
</feature>
<evidence type="ECO:0000313" key="16">
    <source>
        <dbReference type="EMBL" id="KAA9008028.1"/>
    </source>
</evidence>
<keyword evidence="10" id="KW-0145">Chemotaxis</keyword>
<keyword evidence="3" id="KW-0597">Phosphoprotein</keyword>
<dbReference type="InterPro" id="IPR022641">
    <property type="entry name" value="CheR_N"/>
</dbReference>
<dbReference type="CDD" id="cd16434">
    <property type="entry name" value="CheB-CheR_fusion"/>
    <property type="match status" value="1"/>
</dbReference>
<dbReference type="Gene3D" id="3.30.450.20">
    <property type="entry name" value="PAS domain"/>
    <property type="match status" value="2"/>
</dbReference>
<dbReference type="Pfam" id="PF07536">
    <property type="entry name" value="HWE_HK"/>
    <property type="match status" value="1"/>
</dbReference>
<dbReference type="PRINTS" id="PR00996">
    <property type="entry name" value="CHERMTFRASE"/>
</dbReference>
<dbReference type="Gene3D" id="3.40.50.180">
    <property type="entry name" value="Methylesterase CheB, C-terminal domain"/>
    <property type="match status" value="1"/>
</dbReference>
<evidence type="ECO:0000256" key="1">
    <source>
        <dbReference type="ARBA" id="ARBA00000085"/>
    </source>
</evidence>
<dbReference type="PANTHER" id="PTHR24422">
    <property type="entry name" value="CHEMOTAXIS PROTEIN METHYLTRANSFERASE"/>
    <property type="match status" value="1"/>
</dbReference>
<feature type="domain" description="CheR-type methyltransferase" evidence="15">
    <location>
        <begin position="222"/>
        <end position="473"/>
    </location>
</feature>
<dbReference type="Pfam" id="PF08448">
    <property type="entry name" value="PAS_4"/>
    <property type="match status" value="1"/>
</dbReference>
<dbReference type="PROSITE" id="PS50122">
    <property type="entry name" value="CHEB"/>
    <property type="match status" value="1"/>
</dbReference>
<feature type="coiled-coil region" evidence="11">
    <location>
        <begin position="837"/>
        <end position="864"/>
    </location>
</feature>
<dbReference type="GO" id="GO:0008984">
    <property type="term" value="F:protein-glutamate methylesterase activity"/>
    <property type="evidence" value="ECO:0007669"/>
    <property type="project" value="InterPro"/>
</dbReference>
<dbReference type="RefSeq" id="WP_150445311.1">
    <property type="nucleotide sequence ID" value="NZ_VYQE01000003.1"/>
</dbReference>
<dbReference type="GO" id="GO:0000156">
    <property type="term" value="F:phosphorelay response regulator activity"/>
    <property type="evidence" value="ECO:0007669"/>
    <property type="project" value="InterPro"/>
</dbReference>
<dbReference type="EMBL" id="VYQE01000003">
    <property type="protein sequence ID" value="KAA9008028.1"/>
    <property type="molecule type" value="Genomic_DNA"/>
</dbReference>
<keyword evidence="7" id="KW-0547">Nucleotide-binding</keyword>
<dbReference type="InterPro" id="IPR029063">
    <property type="entry name" value="SAM-dependent_MTases_sf"/>
</dbReference>
<keyword evidence="8" id="KW-0418">Kinase</keyword>
<dbReference type="InterPro" id="IPR000700">
    <property type="entry name" value="PAS-assoc_C"/>
</dbReference>
<dbReference type="SMART" id="SM00138">
    <property type="entry name" value="MeTrc"/>
    <property type="match status" value="1"/>
</dbReference>
<evidence type="ECO:0000256" key="2">
    <source>
        <dbReference type="ARBA" id="ARBA00012438"/>
    </source>
</evidence>
<keyword evidence="11" id="KW-0175">Coiled coil</keyword>
<keyword evidence="17" id="KW-1185">Reference proteome</keyword>
<dbReference type="NCBIfam" id="TIGR00229">
    <property type="entry name" value="sensory_box"/>
    <property type="match status" value="2"/>
</dbReference>
<protein>
    <recommendedName>
        <fullName evidence="2">histidine kinase</fullName>
        <ecNumber evidence="2">2.7.13.3</ecNumber>
    </recommendedName>
</protein>
<evidence type="ECO:0000259" key="13">
    <source>
        <dbReference type="PROSITE" id="PS50113"/>
    </source>
</evidence>
<dbReference type="SUPFAM" id="SSF52738">
    <property type="entry name" value="Methylesterase CheB, C-terminal domain"/>
    <property type="match status" value="1"/>
</dbReference>
<dbReference type="GO" id="GO:0004673">
    <property type="term" value="F:protein histidine kinase activity"/>
    <property type="evidence" value="ECO:0007669"/>
    <property type="project" value="UniProtKB-EC"/>
</dbReference>
<dbReference type="GO" id="GO:0008757">
    <property type="term" value="F:S-adenosylmethionine-dependent methyltransferase activity"/>
    <property type="evidence" value="ECO:0007669"/>
    <property type="project" value="InterPro"/>
</dbReference>
<evidence type="ECO:0000256" key="8">
    <source>
        <dbReference type="ARBA" id="ARBA00022777"/>
    </source>
</evidence>
<dbReference type="Gene3D" id="3.40.50.150">
    <property type="entry name" value="Vaccinia Virus protein VP39"/>
    <property type="match status" value="1"/>
</dbReference>
<feature type="active site" evidence="10">
    <location>
        <position position="18"/>
    </location>
</feature>
<accession>A0A5J5GK08</accession>
<dbReference type="SMART" id="SM00091">
    <property type="entry name" value="PAS"/>
    <property type="match status" value="2"/>
</dbReference>
<keyword evidence="4" id="KW-0285">Flavoprotein</keyword>
<dbReference type="GO" id="GO:0005737">
    <property type="term" value="C:cytoplasm"/>
    <property type="evidence" value="ECO:0007669"/>
    <property type="project" value="InterPro"/>
</dbReference>
<dbReference type="SUPFAM" id="SSF47757">
    <property type="entry name" value="Chemotaxis receptor methyltransferase CheR, N-terminal domain"/>
    <property type="match status" value="1"/>
</dbReference>
<sequence length="1183" mass="132275">MLDENATDPHPIVGIGASAGGLEALKSLVAAIPPNTGASFVIVQHLSPTQETILDQLLQAETRLEVTLIREYEPIEANRIYIVPPGQVLSIEHDRFHLTERDRTDTLHRPIDSFFASIARSCGRDSYCVVLSGTGSDGAEGLKEIKAAGGFAIVQESRNARFPGMPDSAVATGMVDFVLPVEQIPGRLQEIMSHRYRLHAEGDRRDLQQEIQEGLPAIMGRLAEVSGNDFSNYKPGTLVRRIERRMTLMRQRSVEDFIQAIREDDTQANLLAQEFLIGVTHFFRDPEAFEALRRDVIAPLVASDQRNIRIWVPGCSTGEEAYSLAILFLEEMDRAGASHVLQVFGTDIDVHALSSARYGQFGPASLEGLTEEQRERYFTLENGQMRAVPLLREACVFAPHNLVQDPPFSRLDLISCRNLLIYLSTELQRTVMPRLHFSLRPNGYLFLGPSEGLAGEDELFAPVHSKLKIFRKNPKAATRYSALRETFPRPRTQAPVPVETGSAGRFPGHGADYGTESLAEREFLRLHAAPFALVTRSGEVVYLSQRMAEFVRPTHGVPSSAIDAYLARELRVPLRTALADCAETGKPAVAENVMVGSGDTTVVYDIEVSPTSDNDDHFLVSLKQVRSLDSTAVGAVFEKRETADRDMLEIENFNLRRQLASAMQEYESSGQELKSSNEELLSMNEELQSSNEELETSREELQSINEELETVNAELQENNRLLTRANSDLKNLFEGTDIAVLFLDRNFLVRNYTPATTSIFGIRSRDIGRPISDLSSRIEYPQLATDAEEVDRTLQTVEREVVVKSSGETYLVRIRPYRTTANVIDGYVLSFFDITGRKTYEETLKRNEKELARQYAELENLYDTTPIGLCLMDREFRFLRVNEKLAAINGVPADEHVGRTFHDLLPELADELVKPYAQVFETGVPIIGQEFTGRTQVETDGERHWIADLYPVRSGGEVFAVGGCIRDVTEQARMLQRITRQNEHQKLLLGELQHRVKNTLATISAISKLLLRPEESARDYQARLTERLGAISRTHDLLTEADWTTVSFREVLANELSPYGTGGGTEYAYDGPDLSLGTRETLSIGMALHELATNSAKYGALSVKGGRILVRSSTETLGDGRLRQSFQWEERGGPPIETTPERKGFGTMVLERVLGRDLEAEINMDFRRDGLVFTATFDRRPVS</sequence>
<dbReference type="InterPro" id="IPR000673">
    <property type="entry name" value="Sig_transdc_resp-reg_Me-estase"/>
</dbReference>
<dbReference type="AlphaFoldDB" id="A0A5J5GK08"/>
<proteinExistence type="predicted"/>
<feature type="domain" description="PAS" evidence="12">
    <location>
        <begin position="854"/>
        <end position="923"/>
    </location>
</feature>
<dbReference type="InterPro" id="IPR035965">
    <property type="entry name" value="PAS-like_dom_sf"/>
</dbReference>
<dbReference type="PROSITE" id="PS50123">
    <property type="entry name" value="CHER"/>
    <property type="match status" value="1"/>
</dbReference>
<evidence type="ECO:0000256" key="9">
    <source>
        <dbReference type="ARBA" id="ARBA00022840"/>
    </source>
</evidence>
<dbReference type="PROSITE" id="PS50112">
    <property type="entry name" value="PAS"/>
    <property type="match status" value="1"/>
</dbReference>
<keyword evidence="6" id="KW-0808">Transferase</keyword>
<keyword evidence="9" id="KW-0067">ATP-binding</keyword>
<evidence type="ECO:0000256" key="7">
    <source>
        <dbReference type="ARBA" id="ARBA00022741"/>
    </source>
</evidence>
<keyword evidence="10" id="KW-0378">Hydrolase</keyword>